<dbReference type="InterPro" id="IPR038058">
    <property type="entry name" value="PhnH-like_sp"/>
</dbReference>
<keyword evidence="1" id="KW-0456">Lyase</keyword>
<dbReference type="SUPFAM" id="SSF159709">
    <property type="entry name" value="PhnH-like"/>
    <property type="match status" value="1"/>
</dbReference>
<proteinExistence type="predicted"/>
<evidence type="ECO:0000313" key="2">
    <source>
        <dbReference type="Proteomes" id="UP000093173"/>
    </source>
</evidence>
<protein>
    <submittedName>
        <fullName evidence="1">Phosphonate C-P lyase system protein PhnH</fullName>
    </submittedName>
</protein>
<keyword evidence="2" id="KW-1185">Reference proteome</keyword>
<dbReference type="InterPro" id="IPR008772">
    <property type="entry name" value="Phosphonate_metab_PhnH"/>
</dbReference>
<sequence>MSYITKGFDSPVHDAQQTFRLLMDAVSRPGKKVELLSTLQFGTVSPAATQVLLTLADNVTPLWFGEAFLNDTALLENLRFHCGSPVADSRSQADFALALANELDEFYGFAMGDDSYPDRSTSVIIEVESFHTGTTLIFSGPGIKGETKVKIEGLSDPLIEAIQTGRGCFPHGIDMFFSCKNEVIALPRSTQVAMEVKEEKEALCTLQ</sequence>
<dbReference type="EMBL" id="MAJZ01000818">
    <property type="protein sequence ID" value="OCH73275.1"/>
    <property type="molecule type" value="Genomic_DNA"/>
</dbReference>
<accession>A0A1B9QVR8</accession>
<dbReference type="NCBIfam" id="TIGR03292">
    <property type="entry name" value="PhnH_redo"/>
    <property type="match status" value="1"/>
</dbReference>
<dbReference type="GO" id="GO:0016829">
    <property type="term" value="F:lyase activity"/>
    <property type="evidence" value="ECO:0007669"/>
    <property type="project" value="UniProtKB-KW"/>
</dbReference>
<dbReference type="Gene3D" id="3.40.50.11310">
    <property type="entry name" value="Bacterial phosphonate metabolism protein PhnH"/>
    <property type="match status" value="1"/>
</dbReference>
<dbReference type="Proteomes" id="UP000093173">
    <property type="component" value="Unassembled WGS sequence"/>
</dbReference>
<dbReference type="GO" id="GO:0019634">
    <property type="term" value="P:organic phosphonate metabolic process"/>
    <property type="evidence" value="ECO:0007669"/>
    <property type="project" value="InterPro"/>
</dbReference>
<comment type="caution">
    <text evidence="1">The sequence shown here is derived from an EMBL/GenBank/DDBJ whole genome shotgun (WGS) entry which is preliminary data.</text>
</comment>
<evidence type="ECO:0000313" key="1">
    <source>
        <dbReference type="EMBL" id="OCH73275.1"/>
    </source>
</evidence>
<dbReference type="AlphaFoldDB" id="A0A1B9QVR8"/>
<organism evidence="1 2">
    <name type="scientific">Vibrio genomosp. F10</name>
    <dbReference type="NCBI Taxonomy" id="723171"/>
    <lineage>
        <taxon>Bacteria</taxon>
        <taxon>Pseudomonadati</taxon>
        <taxon>Pseudomonadota</taxon>
        <taxon>Gammaproteobacteria</taxon>
        <taxon>Vibrionales</taxon>
        <taxon>Vibrionaceae</taxon>
        <taxon>Vibrio</taxon>
    </lineage>
</organism>
<reference evidence="2" key="1">
    <citation type="submission" date="2016-06" db="EMBL/GenBank/DDBJ databases">
        <authorList>
            <person name="Hehemann J.-H."/>
            <person name="Arevalo P."/>
            <person name="Datta M.S."/>
            <person name="Polz M.F."/>
        </authorList>
    </citation>
    <scope>NUCLEOTIDE SEQUENCE [LARGE SCALE GENOMIC DNA]</scope>
    <source>
        <strain evidence="2">9CSC122</strain>
    </source>
</reference>
<name>A0A1B9QVR8_9VIBR</name>
<dbReference type="RefSeq" id="WP_017036612.1">
    <property type="nucleotide sequence ID" value="NZ_JBNGCH010000818.1"/>
</dbReference>
<gene>
    <name evidence="1" type="ORF">A6E14_14745</name>
</gene>
<dbReference type="Pfam" id="PF05845">
    <property type="entry name" value="PhnH"/>
    <property type="match status" value="1"/>
</dbReference>
<dbReference type="PIRSF" id="PIRSF020680">
    <property type="entry name" value="PhnH"/>
    <property type="match status" value="1"/>
</dbReference>